<evidence type="ECO:0000256" key="8">
    <source>
        <dbReference type="ARBA" id="ARBA00047883"/>
    </source>
</evidence>
<dbReference type="HAMAP" id="MF_00097">
    <property type="entry name" value="TMP_synthase"/>
    <property type="match status" value="1"/>
</dbReference>
<keyword evidence="14" id="KW-1185">Reference proteome</keyword>
<dbReference type="Pfam" id="PF02581">
    <property type="entry name" value="TMP-TENI"/>
    <property type="match status" value="1"/>
</dbReference>
<feature type="domain" description="Thiamine phosphate synthase/TenI" evidence="12">
    <location>
        <begin position="14"/>
        <end position="194"/>
    </location>
</feature>
<evidence type="ECO:0000259" key="12">
    <source>
        <dbReference type="Pfam" id="PF02581"/>
    </source>
</evidence>
<dbReference type="SUPFAM" id="SSF51391">
    <property type="entry name" value="Thiamin phosphate synthase"/>
    <property type="match status" value="1"/>
</dbReference>
<protein>
    <recommendedName>
        <fullName evidence="9">Thiamine-phosphate synthase</fullName>
        <shortName evidence="9">TP synthase</shortName>
        <shortName evidence="9">TPS</shortName>
        <ecNumber evidence="9">2.5.1.3</ecNumber>
    </recommendedName>
    <alternativeName>
        <fullName evidence="9">Thiamine-phosphate pyrophosphorylase</fullName>
        <shortName evidence="9">TMP pyrophosphorylase</shortName>
        <shortName evidence="9">TMP-PPase</shortName>
    </alternativeName>
</protein>
<dbReference type="EC" id="2.5.1.3" evidence="9"/>
<dbReference type="PANTHER" id="PTHR20857">
    <property type="entry name" value="THIAMINE-PHOSPHATE PYROPHOSPHORYLASE"/>
    <property type="match status" value="1"/>
</dbReference>
<dbReference type="InterPro" id="IPR034291">
    <property type="entry name" value="TMP_synthase"/>
</dbReference>
<name>A0A939BBW0_9CLOT</name>
<dbReference type="GO" id="GO:0000287">
    <property type="term" value="F:magnesium ion binding"/>
    <property type="evidence" value="ECO:0007669"/>
    <property type="project" value="UniProtKB-UniRule"/>
</dbReference>
<keyword evidence="3 9" id="KW-0479">Metal-binding</keyword>
<feature type="binding site" evidence="9">
    <location>
        <position position="76"/>
    </location>
    <ligand>
        <name>4-amino-2-methyl-5-(diphosphooxymethyl)pyrimidine</name>
        <dbReference type="ChEBI" id="CHEBI:57841"/>
    </ligand>
</feature>
<dbReference type="EMBL" id="JACJLV010000016">
    <property type="protein sequence ID" value="MBM6826735.1"/>
    <property type="molecule type" value="Genomic_DNA"/>
</dbReference>
<evidence type="ECO:0000256" key="10">
    <source>
        <dbReference type="RuleBase" id="RU003826"/>
    </source>
</evidence>
<dbReference type="InterPro" id="IPR036206">
    <property type="entry name" value="ThiamineP_synth_sf"/>
</dbReference>
<sequence>MRYDKQQLEKDLLLYAVTDRSWLDGQTLAQQTEEALKGGVTFVQIREKDLCREEFSKEARELKALCQAYGVPFVVNDDVELAMEVDADGVHVGQSDMEAGRVREKLGPDKIIGVSARTVEEALLAQERGADYLGVGAVFHTSSKADAADVSFQTLREICQAVDIPVIAIGGITRENVTELAGSGICGVAVISAIFASPDRRKAAEELKAAVQQAVAQERELS</sequence>
<dbReference type="InterPro" id="IPR022998">
    <property type="entry name" value="ThiamineP_synth_TenI"/>
</dbReference>
<evidence type="ECO:0000313" key="14">
    <source>
        <dbReference type="Proteomes" id="UP000713880"/>
    </source>
</evidence>
<feature type="binding site" evidence="9">
    <location>
        <begin position="141"/>
        <end position="143"/>
    </location>
    <ligand>
        <name>2-[(2R,5Z)-2-carboxy-4-methylthiazol-5(2H)-ylidene]ethyl phosphate</name>
        <dbReference type="ChEBI" id="CHEBI:62899"/>
    </ligand>
</feature>
<dbReference type="NCBIfam" id="TIGR00693">
    <property type="entry name" value="thiE"/>
    <property type="match status" value="1"/>
</dbReference>
<evidence type="ECO:0000313" key="13">
    <source>
        <dbReference type="EMBL" id="MBM6826735.1"/>
    </source>
</evidence>
<comment type="similarity">
    <text evidence="9 10">Belongs to the thiamine-phosphate synthase family.</text>
</comment>
<comment type="catalytic activity">
    <reaction evidence="6 9 10">
        <text>4-methyl-5-(2-phosphooxyethyl)-thiazole + 4-amino-2-methyl-5-(diphosphooxymethyl)pyrimidine + H(+) = thiamine phosphate + diphosphate</text>
        <dbReference type="Rhea" id="RHEA:22328"/>
        <dbReference type="ChEBI" id="CHEBI:15378"/>
        <dbReference type="ChEBI" id="CHEBI:33019"/>
        <dbReference type="ChEBI" id="CHEBI:37575"/>
        <dbReference type="ChEBI" id="CHEBI:57841"/>
        <dbReference type="ChEBI" id="CHEBI:58296"/>
        <dbReference type="EC" id="2.5.1.3"/>
    </reaction>
</comment>
<feature type="binding site" evidence="9">
    <location>
        <begin position="44"/>
        <end position="48"/>
    </location>
    <ligand>
        <name>4-amino-2-methyl-5-(diphosphooxymethyl)pyrimidine</name>
        <dbReference type="ChEBI" id="CHEBI:57841"/>
    </ligand>
</feature>
<dbReference type="RefSeq" id="WP_204908779.1">
    <property type="nucleotide sequence ID" value="NZ_JACJLV010000016.1"/>
</dbReference>
<evidence type="ECO:0000256" key="1">
    <source>
        <dbReference type="ARBA" id="ARBA00005165"/>
    </source>
</evidence>
<feature type="binding site" evidence="9">
    <location>
        <position position="96"/>
    </location>
    <ligand>
        <name>Mg(2+)</name>
        <dbReference type="ChEBI" id="CHEBI:18420"/>
    </ligand>
</feature>
<dbReference type="AlphaFoldDB" id="A0A939BBW0"/>
<feature type="binding site" evidence="9">
    <location>
        <position position="171"/>
    </location>
    <ligand>
        <name>2-[(2R,5Z)-2-carboxy-4-methylthiazol-5(2H)-ylidene]ethyl phosphate</name>
        <dbReference type="ChEBI" id="CHEBI:62899"/>
    </ligand>
</feature>
<proteinExistence type="inferred from homology"/>
<evidence type="ECO:0000256" key="2">
    <source>
        <dbReference type="ARBA" id="ARBA00022679"/>
    </source>
</evidence>
<feature type="binding site" evidence="9">
    <location>
        <position position="115"/>
    </location>
    <ligand>
        <name>4-amino-2-methyl-5-(diphosphooxymethyl)pyrimidine</name>
        <dbReference type="ChEBI" id="CHEBI:57841"/>
    </ligand>
</feature>
<comment type="catalytic activity">
    <reaction evidence="8 9 10">
        <text>2-[(2R,5Z)-2-carboxy-4-methylthiazol-5(2H)-ylidene]ethyl phosphate + 4-amino-2-methyl-5-(diphosphooxymethyl)pyrimidine + 2 H(+) = thiamine phosphate + CO2 + diphosphate</text>
        <dbReference type="Rhea" id="RHEA:47844"/>
        <dbReference type="ChEBI" id="CHEBI:15378"/>
        <dbReference type="ChEBI" id="CHEBI:16526"/>
        <dbReference type="ChEBI" id="CHEBI:33019"/>
        <dbReference type="ChEBI" id="CHEBI:37575"/>
        <dbReference type="ChEBI" id="CHEBI:57841"/>
        <dbReference type="ChEBI" id="CHEBI:62899"/>
        <dbReference type="EC" id="2.5.1.3"/>
    </reaction>
</comment>
<dbReference type="Gene3D" id="3.20.20.70">
    <property type="entry name" value="Aldolase class I"/>
    <property type="match status" value="1"/>
</dbReference>
<feature type="binding site" evidence="9">
    <location>
        <position position="144"/>
    </location>
    <ligand>
        <name>4-amino-2-methyl-5-(diphosphooxymethyl)pyrimidine</name>
        <dbReference type="ChEBI" id="CHEBI:57841"/>
    </ligand>
</feature>
<comment type="pathway">
    <text evidence="1 9 11">Cofactor biosynthesis; thiamine diphosphate biosynthesis; thiamine phosphate from 4-amino-2-methyl-5-diphosphomethylpyrimidine and 4-methyl-5-(2-phosphoethyl)-thiazole: step 1/1.</text>
</comment>
<dbReference type="FunFam" id="3.20.20.70:FF:000096">
    <property type="entry name" value="Thiamine-phosphate synthase"/>
    <property type="match status" value="1"/>
</dbReference>
<evidence type="ECO:0000256" key="6">
    <source>
        <dbReference type="ARBA" id="ARBA00047334"/>
    </source>
</evidence>
<evidence type="ECO:0000256" key="9">
    <source>
        <dbReference type="HAMAP-Rule" id="MF_00097"/>
    </source>
</evidence>
<evidence type="ECO:0000256" key="7">
    <source>
        <dbReference type="ARBA" id="ARBA00047851"/>
    </source>
</evidence>
<reference evidence="13" key="2">
    <citation type="journal article" date="2021" name="Sci. Rep.">
        <title>The distribution of antibiotic resistance genes in chicken gut microbiota commensals.</title>
        <authorList>
            <person name="Juricova H."/>
            <person name="Matiasovicova J."/>
            <person name="Kubasova T."/>
            <person name="Cejkova D."/>
            <person name="Rychlik I."/>
        </authorList>
    </citation>
    <scope>NUCLEOTIDE SEQUENCE</scope>
    <source>
        <strain evidence="13">An420c</strain>
    </source>
</reference>
<keyword evidence="4 9" id="KW-0460">Magnesium</keyword>
<comment type="function">
    <text evidence="9">Condenses 4-methyl-5-(beta-hydroxyethyl)thiazole monophosphate (THZ-P) and 2-methyl-4-amino-5-hydroxymethyl pyrimidine pyrophosphate (HMP-PP) to form thiamine monophosphate (TMP).</text>
</comment>
<evidence type="ECO:0000256" key="4">
    <source>
        <dbReference type="ARBA" id="ARBA00022842"/>
    </source>
</evidence>
<dbReference type="GO" id="GO:0005737">
    <property type="term" value="C:cytoplasm"/>
    <property type="evidence" value="ECO:0007669"/>
    <property type="project" value="TreeGrafter"/>
</dbReference>
<dbReference type="CDD" id="cd00564">
    <property type="entry name" value="TMP_TenI"/>
    <property type="match status" value="1"/>
</dbReference>
<dbReference type="GO" id="GO:0004789">
    <property type="term" value="F:thiamine-phosphate diphosphorylase activity"/>
    <property type="evidence" value="ECO:0007669"/>
    <property type="project" value="UniProtKB-UniRule"/>
</dbReference>
<feature type="binding site" evidence="9">
    <location>
        <position position="77"/>
    </location>
    <ligand>
        <name>Mg(2+)</name>
        <dbReference type="ChEBI" id="CHEBI:18420"/>
    </ligand>
</feature>
<comment type="caution">
    <text evidence="13">The sequence shown here is derived from an EMBL/GenBank/DDBJ whole genome shotgun (WGS) entry which is preliminary data.</text>
</comment>
<dbReference type="GO" id="GO:0009228">
    <property type="term" value="P:thiamine biosynthetic process"/>
    <property type="evidence" value="ECO:0007669"/>
    <property type="project" value="UniProtKB-KW"/>
</dbReference>
<accession>A0A939BBW0</accession>
<gene>
    <name evidence="9 13" type="primary">thiE</name>
    <name evidence="13" type="ORF">H6A13_06395</name>
</gene>
<keyword evidence="2 9" id="KW-0808">Transferase</keyword>
<keyword evidence="5 9" id="KW-0784">Thiamine biosynthesis</keyword>
<dbReference type="GO" id="GO:0009229">
    <property type="term" value="P:thiamine diphosphate biosynthetic process"/>
    <property type="evidence" value="ECO:0007669"/>
    <property type="project" value="UniProtKB-UniRule"/>
</dbReference>
<reference evidence="13" key="1">
    <citation type="submission" date="2020-08" db="EMBL/GenBank/DDBJ databases">
        <authorList>
            <person name="Cejkova D."/>
            <person name="Kubasova T."/>
            <person name="Jahodarova E."/>
            <person name="Rychlik I."/>
        </authorList>
    </citation>
    <scope>NUCLEOTIDE SEQUENCE</scope>
    <source>
        <strain evidence="13">An420c</strain>
    </source>
</reference>
<feature type="binding site" evidence="9">
    <location>
        <begin position="191"/>
        <end position="192"/>
    </location>
    <ligand>
        <name>2-[(2R,5Z)-2-carboxy-4-methylthiazol-5(2H)-ylidene]ethyl phosphate</name>
        <dbReference type="ChEBI" id="CHEBI:62899"/>
    </ligand>
</feature>
<dbReference type="InterPro" id="IPR013785">
    <property type="entry name" value="Aldolase_TIM"/>
</dbReference>
<organism evidence="13 14">
    <name type="scientific">Mordavella massiliensis</name>
    <dbReference type="NCBI Taxonomy" id="1871024"/>
    <lineage>
        <taxon>Bacteria</taxon>
        <taxon>Bacillati</taxon>
        <taxon>Bacillota</taxon>
        <taxon>Clostridia</taxon>
        <taxon>Eubacteriales</taxon>
        <taxon>Clostridiaceae</taxon>
        <taxon>Mordavella</taxon>
    </lineage>
</organism>
<evidence type="ECO:0000256" key="3">
    <source>
        <dbReference type="ARBA" id="ARBA00022723"/>
    </source>
</evidence>
<dbReference type="Proteomes" id="UP000713880">
    <property type="component" value="Unassembled WGS sequence"/>
</dbReference>
<dbReference type="PANTHER" id="PTHR20857:SF15">
    <property type="entry name" value="THIAMINE-PHOSPHATE SYNTHASE"/>
    <property type="match status" value="1"/>
</dbReference>
<evidence type="ECO:0000256" key="11">
    <source>
        <dbReference type="RuleBase" id="RU004253"/>
    </source>
</evidence>
<evidence type="ECO:0000256" key="5">
    <source>
        <dbReference type="ARBA" id="ARBA00022977"/>
    </source>
</evidence>
<comment type="cofactor">
    <cofactor evidence="9">
        <name>Mg(2+)</name>
        <dbReference type="ChEBI" id="CHEBI:18420"/>
    </cofactor>
    <text evidence="9">Binds 1 Mg(2+) ion per subunit.</text>
</comment>
<comment type="catalytic activity">
    <reaction evidence="7 9 10">
        <text>2-(2-carboxy-4-methylthiazol-5-yl)ethyl phosphate + 4-amino-2-methyl-5-(diphosphooxymethyl)pyrimidine + 2 H(+) = thiamine phosphate + CO2 + diphosphate</text>
        <dbReference type="Rhea" id="RHEA:47848"/>
        <dbReference type="ChEBI" id="CHEBI:15378"/>
        <dbReference type="ChEBI" id="CHEBI:16526"/>
        <dbReference type="ChEBI" id="CHEBI:33019"/>
        <dbReference type="ChEBI" id="CHEBI:37575"/>
        <dbReference type="ChEBI" id="CHEBI:57841"/>
        <dbReference type="ChEBI" id="CHEBI:62890"/>
        <dbReference type="EC" id="2.5.1.3"/>
    </reaction>
</comment>